<dbReference type="EMBL" id="CP133270">
    <property type="protein sequence ID" value="WVX67306.1"/>
    <property type="molecule type" value="Genomic_DNA"/>
</dbReference>
<accession>A0ABZ2C6X2</accession>
<evidence type="ECO:0000313" key="2">
    <source>
        <dbReference type="EMBL" id="WVX67306.1"/>
    </source>
</evidence>
<dbReference type="SUPFAM" id="SSF56601">
    <property type="entry name" value="beta-lactamase/transpeptidase-like"/>
    <property type="match status" value="1"/>
</dbReference>
<keyword evidence="3" id="KW-1185">Reference proteome</keyword>
<sequence>MMSPEELARWIFSMPKDFSEGKKFSYGNSGVSLMGRLIEAFEKMHLSDAFQKRICAPLRLKNTFLPVQGSRQNPGAKLENYAYGFGVDDYFDPQGKHILKPSSDWTFSVAYASWGLISTVADLGKFMRALVQEKICKEVTLKKMFTPLLQNYGWGINILTQNNATVFYHNGGFDGVSSTLRYYPEREMTLVILSSTRVTQFAAKGWESKRKT</sequence>
<reference evidence="2 3" key="1">
    <citation type="journal article" date="2024" name="Environ. Microbiol.">
        <title>Novel evolutionary insights on the interactions of the Holosporales (Alphaproteobacteria) with eukaryotic hosts from comparative genomics.</title>
        <authorList>
            <person name="Giovannini M."/>
            <person name="Petroni G."/>
            <person name="Castelli M."/>
        </authorList>
    </citation>
    <scope>NUCLEOTIDE SEQUENCE [LARGE SCALE GENOMIC DNA]</scope>
    <source>
        <strain evidence="2 3">US_Bl 15I1</strain>
    </source>
</reference>
<gene>
    <name evidence="2" type="ORF">Bealeia1_01505</name>
</gene>
<organism evidence="2 3">
    <name type="scientific">Candidatus Bealeia paramacronuclearis</name>
    <dbReference type="NCBI Taxonomy" id="1921001"/>
    <lineage>
        <taxon>Bacteria</taxon>
        <taxon>Pseudomonadati</taxon>
        <taxon>Pseudomonadota</taxon>
        <taxon>Alphaproteobacteria</taxon>
        <taxon>Holosporales</taxon>
        <taxon>Holosporaceae</taxon>
        <taxon>Candidatus Bealeia</taxon>
    </lineage>
</organism>
<proteinExistence type="predicted"/>
<dbReference type="InterPro" id="IPR012338">
    <property type="entry name" value="Beta-lactam/transpept-like"/>
</dbReference>
<dbReference type="Gene3D" id="3.40.710.10">
    <property type="entry name" value="DD-peptidase/beta-lactamase superfamily"/>
    <property type="match status" value="1"/>
</dbReference>
<dbReference type="PANTHER" id="PTHR46825:SF9">
    <property type="entry name" value="BETA-LACTAMASE-RELATED DOMAIN-CONTAINING PROTEIN"/>
    <property type="match status" value="1"/>
</dbReference>
<dbReference type="InterPro" id="IPR050491">
    <property type="entry name" value="AmpC-like"/>
</dbReference>
<dbReference type="InterPro" id="IPR001466">
    <property type="entry name" value="Beta-lactam-related"/>
</dbReference>
<protein>
    <submittedName>
        <fullName evidence="2">Beta-lactamase family protein</fullName>
    </submittedName>
</protein>
<evidence type="ECO:0000259" key="1">
    <source>
        <dbReference type="Pfam" id="PF00144"/>
    </source>
</evidence>
<dbReference type="RefSeq" id="WP_331256077.1">
    <property type="nucleotide sequence ID" value="NZ_CP133270.1"/>
</dbReference>
<dbReference type="Pfam" id="PF00144">
    <property type="entry name" value="Beta-lactamase"/>
    <property type="match status" value="1"/>
</dbReference>
<evidence type="ECO:0000313" key="3">
    <source>
        <dbReference type="Proteomes" id="UP001330434"/>
    </source>
</evidence>
<name>A0ABZ2C6X2_9PROT</name>
<dbReference type="PANTHER" id="PTHR46825">
    <property type="entry name" value="D-ALANYL-D-ALANINE-CARBOXYPEPTIDASE/ENDOPEPTIDASE AMPH"/>
    <property type="match status" value="1"/>
</dbReference>
<dbReference type="Proteomes" id="UP001330434">
    <property type="component" value="Chromosome"/>
</dbReference>
<feature type="domain" description="Beta-lactamase-related" evidence="1">
    <location>
        <begin position="5"/>
        <end position="207"/>
    </location>
</feature>